<reference evidence="3" key="2">
    <citation type="journal article" date="2008" name="Nucleic Acids Res.">
        <title>The rice annotation project database (RAP-DB): 2008 update.</title>
        <authorList>
            <consortium name="The rice annotation project (RAP)"/>
        </authorList>
    </citation>
    <scope>GENOME REANNOTATION</scope>
    <source>
        <strain evidence="3">cv. Nipponbare</strain>
    </source>
</reference>
<proteinExistence type="predicted"/>
<feature type="region of interest" description="Disordered" evidence="1">
    <location>
        <begin position="1"/>
        <end position="25"/>
    </location>
</feature>
<evidence type="ECO:0000256" key="1">
    <source>
        <dbReference type="SAM" id="MobiDB-lite"/>
    </source>
</evidence>
<accession>Q5Z679</accession>
<protein>
    <submittedName>
        <fullName evidence="2">Uncharacterized protein</fullName>
    </submittedName>
</protein>
<evidence type="ECO:0000313" key="3">
    <source>
        <dbReference type="Proteomes" id="UP000000763"/>
    </source>
</evidence>
<dbReference type="AlphaFoldDB" id="Q5Z679"/>
<reference evidence="3" key="1">
    <citation type="journal article" date="2005" name="Nature">
        <title>The map-based sequence of the rice genome.</title>
        <authorList>
            <consortium name="International rice genome sequencing project (IRGSP)"/>
            <person name="Matsumoto T."/>
            <person name="Wu J."/>
            <person name="Kanamori H."/>
            <person name="Katayose Y."/>
            <person name="Fujisawa M."/>
            <person name="Namiki N."/>
            <person name="Mizuno H."/>
            <person name="Yamamoto K."/>
            <person name="Antonio B.A."/>
            <person name="Baba T."/>
            <person name="Sakata K."/>
            <person name="Nagamura Y."/>
            <person name="Aoki H."/>
            <person name="Arikawa K."/>
            <person name="Arita K."/>
            <person name="Bito T."/>
            <person name="Chiden Y."/>
            <person name="Fujitsuka N."/>
            <person name="Fukunaka R."/>
            <person name="Hamada M."/>
            <person name="Harada C."/>
            <person name="Hayashi A."/>
            <person name="Hijishita S."/>
            <person name="Honda M."/>
            <person name="Hosokawa S."/>
            <person name="Ichikawa Y."/>
            <person name="Idonuma A."/>
            <person name="Iijima M."/>
            <person name="Ikeda M."/>
            <person name="Ikeno M."/>
            <person name="Ito K."/>
            <person name="Ito S."/>
            <person name="Ito T."/>
            <person name="Ito Y."/>
            <person name="Ito Y."/>
            <person name="Iwabuchi A."/>
            <person name="Kamiya K."/>
            <person name="Karasawa W."/>
            <person name="Kurita K."/>
            <person name="Katagiri S."/>
            <person name="Kikuta A."/>
            <person name="Kobayashi H."/>
            <person name="Kobayashi N."/>
            <person name="Machita K."/>
            <person name="Maehara T."/>
            <person name="Masukawa M."/>
            <person name="Mizubayashi T."/>
            <person name="Mukai Y."/>
            <person name="Nagasaki H."/>
            <person name="Nagata Y."/>
            <person name="Naito S."/>
            <person name="Nakashima M."/>
            <person name="Nakama Y."/>
            <person name="Nakamichi Y."/>
            <person name="Nakamura M."/>
            <person name="Meguro A."/>
            <person name="Negishi M."/>
            <person name="Ohta I."/>
            <person name="Ohta T."/>
            <person name="Okamoto M."/>
            <person name="Ono N."/>
            <person name="Saji S."/>
            <person name="Sakaguchi M."/>
            <person name="Sakai K."/>
            <person name="Shibata M."/>
            <person name="Shimokawa T."/>
            <person name="Song J."/>
            <person name="Takazaki Y."/>
            <person name="Terasawa K."/>
            <person name="Tsugane M."/>
            <person name="Tsuji K."/>
            <person name="Ueda S."/>
            <person name="Waki K."/>
            <person name="Yamagata H."/>
            <person name="Yamamoto M."/>
            <person name="Yamamoto S."/>
            <person name="Yamane H."/>
            <person name="Yoshiki S."/>
            <person name="Yoshihara R."/>
            <person name="Yukawa K."/>
            <person name="Zhong H."/>
            <person name="Yano M."/>
            <person name="Yuan Q."/>
            <person name="Ouyang S."/>
            <person name="Liu J."/>
            <person name="Jones K.M."/>
            <person name="Gansberger K."/>
            <person name="Moffat K."/>
            <person name="Hill J."/>
            <person name="Bera J."/>
            <person name="Fadrosh D."/>
            <person name="Jin S."/>
            <person name="Johri S."/>
            <person name="Kim M."/>
            <person name="Overton L."/>
            <person name="Reardon M."/>
            <person name="Tsitrin T."/>
            <person name="Vuong H."/>
            <person name="Weaver B."/>
            <person name="Ciecko A."/>
            <person name="Tallon L."/>
            <person name="Jackson J."/>
            <person name="Pai G."/>
            <person name="Aken S.V."/>
            <person name="Utterback T."/>
            <person name="Reidmuller S."/>
            <person name="Feldblyum T."/>
            <person name="Hsiao J."/>
            <person name="Zismann V."/>
            <person name="Iobst S."/>
            <person name="de Vazeille A.R."/>
            <person name="Buell C.R."/>
            <person name="Ying K."/>
            <person name="Li Y."/>
            <person name="Lu T."/>
            <person name="Huang Y."/>
            <person name="Zhao Q."/>
            <person name="Feng Q."/>
            <person name="Zhang L."/>
            <person name="Zhu J."/>
            <person name="Weng Q."/>
            <person name="Mu J."/>
            <person name="Lu Y."/>
            <person name="Fan D."/>
            <person name="Liu Y."/>
            <person name="Guan J."/>
            <person name="Zhang Y."/>
            <person name="Yu S."/>
            <person name="Liu X."/>
            <person name="Zhang Y."/>
            <person name="Hong G."/>
            <person name="Han B."/>
            <person name="Choisne N."/>
            <person name="Demange N."/>
            <person name="Orjeda G."/>
            <person name="Samain S."/>
            <person name="Cattolico L."/>
            <person name="Pelletier E."/>
            <person name="Couloux A."/>
            <person name="Segurens B."/>
            <person name="Wincker P."/>
            <person name="D'Hont A."/>
            <person name="Scarpelli C."/>
            <person name="Weissenbach J."/>
            <person name="Salanoubat M."/>
            <person name="Quetier F."/>
            <person name="Yu Y."/>
            <person name="Kim H.R."/>
            <person name="Rambo T."/>
            <person name="Currie J."/>
            <person name="Collura K."/>
            <person name="Luo M."/>
            <person name="Yang T."/>
            <person name="Ammiraju J.S.S."/>
            <person name="Engler F."/>
            <person name="Soderlund C."/>
            <person name="Wing R.A."/>
            <person name="Palmer L.E."/>
            <person name="de la Bastide M."/>
            <person name="Spiegel L."/>
            <person name="Nascimento L."/>
            <person name="Zutavern T."/>
            <person name="O'Shaughnessy A."/>
            <person name="Dike S."/>
            <person name="Dedhia N."/>
            <person name="Preston R."/>
            <person name="Balija V."/>
            <person name="McCombie W.R."/>
            <person name="Chow T."/>
            <person name="Chen H."/>
            <person name="Chung M."/>
            <person name="Chen C."/>
            <person name="Shaw J."/>
            <person name="Wu H."/>
            <person name="Hsiao K."/>
            <person name="Chao Y."/>
            <person name="Chu M."/>
            <person name="Cheng C."/>
            <person name="Hour A."/>
            <person name="Lee P."/>
            <person name="Lin S."/>
            <person name="Lin Y."/>
            <person name="Liou J."/>
            <person name="Liu S."/>
            <person name="Hsing Y."/>
            <person name="Raghuvanshi S."/>
            <person name="Mohanty A."/>
            <person name="Bharti A.K."/>
            <person name="Gaur A."/>
            <person name="Gupta V."/>
            <person name="Kumar D."/>
            <person name="Ravi V."/>
            <person name="Vij S."/>
            <person name="Kapur A."/>
            <person name="Khurana P."/>
            <person name="Khurana P."/>
            <person name="Khurana J.P."/>
            <person name="Tyagi A.K."/>
            <person name="Gaikwad K."/>
            <person name="Singh A."/>
            <person name="Dalal V."/>
            <person name="Srivastava S."/>
            <person name="Dixit A."/>
            <person name="Pal A.K."/>
            <person name="Ghazi I.A."/>
            <person name="Yadav M."/>
            <person name="Pandit A."/>
            <person name="Bhargava A."/>
            <person name="Sureshbabu K."/>
            <person name="Batra K."/>
            <person name="Sharma T.R."/>
            <person name="Mohapatra T."/>
            <person name="Singh N.K."/>
            <person name="Messing J."/>
            <person name="Nelson A.B."/>
            <person name="Fuks G."/>
            <person name="Kavchok S."/>
            <person name="Keizer G."/>
            <person name="Linton E."/>
            <person name="Llaca V."/>
            <person name="Song R."/>
            <person name="Tanyolac B."/>
            <person name="Young S."/>
            <person name="Ho-Il K."/>
            <person name="Hahn J.H."/>
            <person name="Sangsakoo G."/>
            <person name="Vanavichit A."/>
            <person name="de Mattos Luiz.A.T."/>
            <person name="Zimmer P.D."/>
            <person name="Malone G."/>
            <person name="Dellagostin O."/>
            <person name="de Oliveira A.C."/>
            <person name="Bevan M."/>
            <person name="Bancroft I."/>
            <person name="Minx P."/>
            <person name="Cordum H."/>
            <person name="Wilson R."/>
            <person name="Cheng Z."/>
            <person name="Jin W."/>
            <person name="Jiang J."/>
            <person name="Leong S.A."/>
            <person name="Iwama H."/>
            <person name="Gojobori T."/>
            <person name="Itoh T."/>
            <person name="Niimura Y."/>
            <person name="Fujii Y."/>
            <person name="Habara T."/>
            <person name="Sakai H."/>
            <person name="Sato Y."/>
            <person name="Wilson G."/>
            <person name="Kumar K."/>
            <person name="McCouch S."/>
            <person name="Juretic N."/>
            <person name="Hoen D."/>
            <person name="Wright S."/>
            <person name="Bruskiewich R."/>
            <person name="Bureau T."/>
            <person name="Miyao A."/>
            <person name="Hirochika H."/>
            <person name="Nishikawa T."/>
            <person name="Kadowaki K."/>
            <person name="Sugiura M."/>
            <person name="Burr B."/>
            <person name="Sasaki T."/>
        </authorList>
    </citation>
    <scope>NUCLEOTIDE SEQUENCE [LARGE SCALE GENOMIC DNA]</scope>
    <source>
        <strain evidence="3">cv. Nipponbare</strain>
    </source>
</reference>
<gene>
    <name evidence="2" type="primary">P0532H03.14</name>
</gene>
<dbReference type="Proteomes" id="UP000000763">
    <property type="component" value="Chromosome 6"/>
</dbReference>
<organism evidence="2 3">
    <name type="scientific">Oryza sativa subsp. japonica</name>
    <name type="common">Rice</name>
    <dbReference type="NCBI Taxonomy" id="39947"/>
    <lineage>
        <taxon>Eukaryota</taxon>
        <taxon>Viridiplantae</taxon>
        <taxon>Streptophyta</taxon>
        <taxon>Embryophyta</taxon>
        <taxon>Tracheophyta</taxon>
        <taxon>Spermatophyta</taxon>
        <taxon>Magnoliopsida</taxon>
        <taxon>Liliopsida</taxon>
        <taxon>Poales</taxon>
        <taxon>Poaceae</taxon>
        <taxon>BOP clade</taxon>
        <taxon>Oryzoideae</taxon>
        <taxon>Oryzeae</taxon>
        <taxon>Oryzinae</taxon>
        <taxon>Oryza</taxon>
        <taxon>Oryza sativa</taxon>
    </lineage>
</organism>
<sequence>MAEQRAARERSGGRQGSARSCEARWEDRVPGAAAVAVQLHLRVDAMLLTLRRHRVGDESDDTEEVTDTSASFAAKTDDVAARRPRTVVAAARCW</sequence>
<name>Q5Z679_ORYSJ</name>
<evidence type="ECO:0000313" key="2">
    <source>
        <dbReference type="EMBL" id="BAD54512.1"/>
    </source>
</evidence>
<feature type="compositionally biased region" description="Basic and acidic residues" evidence="1">
    <location>
        <begin position="1"/>
        <end position="12"/>
    </location>
</feature>
<dbReference type="EMBL" id="AP005457">
    <property type="protein sequence ID" value="BAD54512.1"/>
    <property type="molecule type" value="Genomic_DNA"/>
</dbReference>